<dbReference type="GO" id="GO:0005737">
    <property type="term" value="C:cytoplasm"/>
    <property type="evidence" value="ECO:0007669"/>
    <property type="project" value="InterPro"/>
</dbReference>
<keyword evidence="5" id="KW-1185">Reference proteome</keyword>
<dbReference type="InterPro" id="IPR003284">
    <property type="entry name" value="Sal_SpvB"/>
</dbReference>
<dbReference type="Proteomes" id="UP000563426">
    <property type="component" value="Unassembled WGS sequence"/>
</dbReference>
<evidence type="ECO:0000313" key="4">
    <source>
        <dbReference type="EMBL" id="NOK35729.1"/>
    </source>
</evidence>
<sequence>MDTQLRNAPPNRFKQLLSTSVLSLYVVQLLGSCGPVPAQDDARALAKASAQLNGATSLTLPASTVLPTETVNGVATGLTVGRLDVSLDGAATYALPLWVPPGRAGIQPSLTLSYNSRGGNGLLGMGWAVSGFSRITRCNPSLDGAGKRLPIQFTQADDLCLDGARLVLITGTAGAIGATYRTEIDTFSQVKVTDADANGPKQFEVRARDGQVLTYGGYGGAAEGSVLEGSRVIVTPVPPSEVSATYDGAPRVRYAWSVSKVEDRSGNFMRVLYTRAETNAAVEQIPAAIEYTGSSNVPQLQPLRRVTFHYEGRPDADVHYVSGLKLRSSQRLLRISMSAPVDSQGRGGGLAG</sequence>
<evidence type="ECO:0000313" key="5">
    <source>
        <dbReference type="Proteomes" id="UP000563426"/>
    </source>
</evidence>
<dbReference type="AlphaFoldDB" id="A0A3A8IET0"/>
<dbReference type="GO" id="GO:0005576">
    <property type="term" value="C:extracellular region"/>
    <property type="evidence" value="ECO:0007669"/>
    <property type="project" value="UniProtKB-SubCell"/>
</dbReference>
<keyword evidence="3" id="KW-0843">Virulence</keyword>
<dbReference type="PROSITE" id="PS51257">
    <property type="entry name" value="PROKAR_LIPOPROTEIN"/>
    <property type="match status" value="1"/>
</dbReference>
<protein>
    <submittedName>
        <fullName evidence="4">Uncharacterized protein</fullName>
    </submittedName>
</protein>
<dbReference type="EMBL" id="JABFJV010000126">
    <property type="protein sequence ID" value="NOK35729.1"/>
    <property type="molecule type" value="Genomic_DNA"/>
</dbReference>
<evidence type="ECO:0000256" key="2">
    <source>
        <dbReference type="ARBA" id="ARBA00022525"/>
    </source>
</evidence>
<accession>A0A3A8IET0</accession>
<name>A0A3A8IET0_9BACT</name>
<comment type="caution">
    <text evidence="4">The sequence shown here is derived from an EMBL/GenBank/DDBJ whole genome shotgun (WGS) entry which is preliminary data.</text>
</comment>
<gene>
    <name evidence="4" type="ORF">HMI49_21250</name>
</gene>
<comment type="subcellular location">
    <subcellularLocation>
        <location evidence="1">Secreted</location>
    </subcellularLocation>
</comment>
<proteinExistence type="predicted"/>
<keyword evidence="2" id="KW-0964">Secreted</keyword>
<dbReference type="OrthoDB" id="5481797at2"/>
<reference evidence="4 5" key="1">
    <citation type="submission" date="2020-05" db="EMBL/GenBank/DDBJ databases">
        <authorList>
            <person name="Whitworth D."/>
        </authorList>
    </citation>
    <scope>NUCLEOTIDE SEQUENCE [LARGE SCALE GENOMIC DNA]</scope>
    <source>
        <strain evidence="4 5">AB043B</strain>
    </source>
</reference>
<dbReference type="Pfam" id="PF03534">
    <property type="entry name" value="SpvB"/>
    <property type="match status" value="1"/>
</dbReference>
<evidence type="ECO:0000256" key="1">
    <source>
        <dbReference type="ARBA" id="ARBA00004613"/>
    </source>
</evidence>
<organism evidence="4 5">
    <name type="scientific">Corallococcus exercitus</name>
    <dbReference type="NCBI Taxonomy" id="2316736"/>
    <lineage>
        <taxon>Bacteria</taxon>
        <taxon>Pseudomonadati</taxon>
        <taxon>Myxococcota</taxon>
        <taxon>Myxococcia</taxon>
        <taxon>Myxococcales</taxon>
        <taxon>Cystobacterineae</taxon>
        <taxon>Myxococcaceae</taxon>
        <taxon>Corallococcus</taxon>
    </lineage>
</organism>
<dbReference type="RefSeq" id="WP_120526422.1">
    <property type="nucleotide sequence ID" value="NZ_JABFJV010000126.1"/>
</dbReference>
<evidence type="ECO:0000256" key="3">
    <source>
        <dbReference type="ARBA" id="ARBA00023026"/>
    </source>
</evidence>